<evidence type="ECO:0000313" key="18">
    <source>
        <dbReference type="Ensembl" id="ENSCCRP00015109561.1"/>
    </source>
</evidence>
<reference evidence="18" key="1">
    <citation type="submission" date="2025-08" db="UniProtKB">
        <authorList>
            <consortium name="Ensembl"/>
        </authorList>
    </citation>
    <scope>IDENTIFICATION</scope>
</reference>
<evidence type="ECO:0000256" key="13">
    <source>
        <dbReference type="ARBA" id="ARBA00023305"/>
    </source>
</evidence>
<accession>A0A8C2GQ04</accession>
<evidence type="ECO:0000256" key="7">
    <source>
        <dbReference type="ARBA" id="ARBA00022989"/>
    </source>
</evidence>
<dbReference type="PROSITE" id="PS50042">
    <property type="entry name" value="CNMP_BINDING_3"/>
    <property type="match status" value="1"/>
</dbReference>
<dbReference type="InterPro" id="IPR018488">
    <property type="entry name" value="cNMP-bd_CS"/>
</dbReference>
<dbReference type="GO" id="GO:0005886">
    <property type="term" value="C:plasma membrane"/>
    <property type="evidence" value="ECO:0007669"/>
    <property type="project" value="TreeGrafter"/>
</dbReference>
<dbReference type="SUPFAM" id="SSF81324">
    <property type="entry name" value="Voltage-gated potassium channels"/>
    <property type="match status" value="1"/>
</dbReference>
<dbReference type="InterPro" id="IPR018490">
    <property type="entry name" value="cNMP-bd_dom_sf"/>
</dbReference>
<evidence type="ECO:0000259" key="17">
    <source>
        <dbReference type="PROSITE" id="PS50042"/>
    </source>
</evidence>
<dbReference type="Proteomes" id="UP000694700">
    <property type="component" value="Unplaced"/>
</dbReference>
<dbReference type="AlphaFoldDB" id="A0A8C2GQ04"/>
<dbReference type="PROSITE" id="PS00888">
    <property type="entry name" value="CNMP_BINDING_1"/>
    <property type="match status" value="1"/>
</dbReference>
<dbReference type="SMART" id="SM00100">
    <property type="entry name" value="cNMP"/>
    <property type="match status" value="1"/>
</dbReference>
<keyword evidence="12" id="KW-0407">Ion channel</keyword>
<keyword evidence="11" id="KW-1071">Ligand-gated ion channel</keyword>
<dbReference type="PANTHER" id="PTHR45638">
    <property type="entry name" value="CYCLIC NUCLEOTIDE-GATED CATION CHANNEL SUBUNIT A"/>
    <property type="match status" value="1"/>
</dbReference>
<dbReference type="PANTHER" id="PTHR45638:SF23">
    <property type="entry name" value="CYCLIC NUCLEOTIDE-GATED CATION CHANNEL BETA-3-LIKE ISOFORM X2"/>
    <property type="match status" value="1"/>
</dbReference>
<name>A0A8C2GQ04_CYPCA</name>
<dbReference type="Ensembl" id="ENSCCRT00015113033.1">
    <property type="protein sequence ID" value="ENSCCRP00015109561.1"/>
    <property type="gene ID" value="ENSCCRG00015043207.1"/>
</dbReference>
<feature type="domain" description="Cyclic nucleotide-binding" evidence="17">
    <location>
        <begin position="311"/>
        <end position="417"/>
    </location>
</feature>
<dbReference type="GO" id="GO:0007601">
    <property type="term" value="P:visual perception"/>
    <property type="evidence" value="ECO:0007669"/>
    <property type="project" value="UniProtKB-KW"/>
</dbReference>
<comment type="catalytic activity">
    <reaction evidence="15">
        <text>Na(+)(in) = Na(+)(out)</text>
        <dbReference type="Rhea" id="RHEA:34963"/>
        <dbReference type="ChEBI" id="CHEBI:29101"/>
    </reaction>
</comment>
<dbReference type="FunFam" id="1.10.287.70:FF:000072">
    <property type="entry name" value="Cyclic nucleotide gated channel beta 3"/>
    <property type="match status" value="1"/>
</dbReference>
<dbReference type="InterPro" id="IPR050866">
    <property type="entry name" value="CNG_cation_channel"/>
</dbReference>
<dbReference type="GO" id="GO:0005223">
    <property type="term" value="F:intracellularly cGMP-activated cation channel activity"/>
    <property type="evidence" value="ECO:0007669"/>
    <property type="project" value="TreeGrafter"/>
</dbReference>
<keyword evidence="10" id="KW-0472">Membrane</keyword>
<evidence type="ECO:0000256" key="1">
    <source>
        <dbReference type="ARBA" id="ARBA00004141"/>
    </source>
</evidence>
<evidence type="ECO:0000256" key="11">
    <source>
        <dbReference type="ARBA" id="ARBA00023286"/>
    </source>
</evidence>
<feature type="chain" id="PRO_5034838238" evidence="16">
    <location>
        <begin position="18"/>
        <end position="508"/>
    </location>
</feature>
<dbReference type="GO" id="GO:0001750">
    <property type="term" value="C:photoreceptor outer segment"/>
    <property type="evidence" value="ECO:0007669"/>
    <property type="project" value="TreeGrafter"/>
</dbReference>
<dbReference type="Pfam" id="PF00520">
    <property type="entry name" value="Ion_trans"/>
    <property type="match status" value="1"/>
</dbReference>
<dbReference type="GO" id="GO:0030553">
    <property type="term" value="F:cGMP binding"/>
    <property type="evidence" value="ECO:0007669"/>
    <property type="project" value="UniProtKB-KW"/>
</dbReference>
<dbReference type="Pfam" id="PF00027">
    <property type="entry name" value="cNMP_binding"/>
    <property type="match status" value="1"/>
</dbReference>
<evidence type="ECO:0000256" key="15">
    <source>
        <dbReference type="ARBA" id="ARBA00036239"/>
    </source>
</evidence>
<dbReference type="SUPFAM" id="SSF51206">
    <property type="entry name" value="cAMP-binding domain-like"/>
    <property type="match status" value="1"/>
</dbReference>
<dbReference type="GO" id="GO:0005222">
    <property type="term" value="F:intracellularly cAMP-activated cation channel activity"/>
    <property type="evidence" value="ECO:0007669"/>
    <property type="project" value="TreeGrafter"/>
</dbReference>
<evidence type="ECO:0000256" key="8">
    <source>
        <dbReference type="ARBA" id="ARBA00022992"/>
    </source>
</evidence>
<keyword evidence="4" id="KW-0716">Sensory transduction</keyword>
<keyword evidence="5" id="KW-0812">Transmembrane</keyword>
<evidence type="ECO:0000256" key="5">
    <source>
        <dbReference type="ARBA" id="ARBA00022692"/>
    </source>
</evidence>
<dbReference type="PROSITE" id="PS00889">
    <property type="entry name" value="CNMP_BINDING_2"/>
    <property type="match status" value="1"/>
</dbReference>
<keyword evidence="6" id="KW-0547">Nucleotide-binding</keyword>
<dbReference type="FunFam" id="1.10.287.630:FF:000001">
    <property type="entry name" value="Cyclic nucleotide-gated channel alpha 3"/>
    <property type="match status" value="1"/>
</dbReference>
<evidence type="ECO:0000256" key="4">
    <source>
        <dbReference type="ARBA" id="ARBA00022606"/>
    </source>
</evidence>
<dbReference type="InterPro" id="IPR000595">
    <property type="entry name" value="cNMP-bd_dom"/>
</dbReference>
<evidence type="ECO:0000256" key="14">
    <source>
        <dbReference type="ARBA" id="ARBA00034430"/>
    </source>
</evidence>
<dbReference type="FunFam" id="2.60.120.10:FF:000020">
    <property type="entry name" value="Cyclic nucleotide-gated channel beta 3"/>
    <property type="match status" value="1"/>
</dbReference>
<keyword evidence="7" id="KW-1133">Transmembrane helix</keyword>
<keyword evidence="8" id="KW-0142">cGMP-binding</keyword>
<keyword evidence="2" id="KW-0813">Transport</keyword>
<evidence type="ECO:0000256" key="10">
    <source>
        <dbReference type="ARBA" id="ARBA00023136"/>
    </source>
</evidence>
<comment type="subcellular location">
    <subcellularLocation>
        <location evidence="1">Membrane</location>
        <topology evidence="1">Multi-pass membrane protein</topology>
    </subcellularLocation>
</comment>
<evidence type="ECO:0000256" key="6">
    <source>
        <dbReference type="ARBA" id="ARBA00022741"/>
    </source>
</evidence>
<evidence type="ECO:0000256" key="9">
    <source>
        <dbReference type="ARBA" id="ARBA00023065"/>
    </source>
</evidence>
<keyword evidence="13" id="KW-0844">Vision</keyword>
<dbReference type="Gene3D" id="1.10.287.70">
    <property type="match status" value="1"/>
</dbReference>
<dbReference type="GO" id="GO:0044877">
    <property type="term" value="F:protein-containing complex binding"/>
    <property type="evidence" value="ECO:0007669"/>
    <property type="project" value="TreeGrafter"/>
</dbReference>
<organism evidence="18 19">
    <name type="scientific">Cyprinus carpio</name>
    <name type="common">Common carp</name>
    <dbReference type="NCBI Taxonomy" id="7962"/>
    <lineage>
        <taxon>Eukaryota</taxon>
        <taxon>Metazoa</taxon>
        <taxon>Chordata</taxon>
        <taxon>Craniata</taxon>
        <taxon>Vertebrata</taxon>
        <taxon>Euteleostomi</taxon>
        <taxon>Actinopterygii</taxon>
        <taxon>Neopterygii</taxon>
        <taxon>Teleostei</taxon>
        <taxon>Ostariophysi</taxon>
        <taxon>Cypriniformes</taxon>
        <taxon>Cyprinidae</taxon>
        <taxon>Cyprininae</taxon>
        <taxon>Cyprinus</taxon>
    </lineage>
</organism>
<dbReference type="InterPro" id="IPR014710">
    <property type="entry name" value="RmlC-like_jellyroll"/>
</dbReference>
<evidence type="ECO:0000313" key="19">
    <source>
        <dbReference type="Proteomes" id="UP000694700"/>
    </source>
</evidence>
<dbReference type="Gene3D" id="1.10.287.630">
    <property type="entry name" value="Helix hairpin bin"/>
    <property type="match status" value="1"/>
</dbReference>
<keyword evidence="9" id="KW-0406">Ion transport</keyword>
<sequence length="508" mass="57395">MSNFLLLFYYLAPRVRTGPRTPVTTALPECFTLCSSPTDCYSEDVPSPESRPIVISKDFDAQLIEIVQQYRQRTEQFKEKVIDPYASSPERSPPVSEYKSIQLMINDTLFCLCFLLKSEAFFEFSDRLEGIMTKAYIWRVIRTIGYLMFILHLNACLYYVASEYQGIGKTKWVYSGQGSAYLRCYYFAVRTLINIGGLPEPHTVFEITFQLANFFVGVFVFSSLIGQMRDVIGAATASQTYFRASMDACVEYMVSNHIPRLVQTRVRTWYNYTWDSQGMLDESELLEQMPLVMRTAIAVDINLATFQKIDLFKGCDNQMLVDMLLRLKSIVYLPGDFVCKKGDIGKEMYIIKAGEVQVIGGPDNKIVFVTLKAGCVFGEISLLQSSANGGNRRTANVAAHGFANLFVLDKKDLNDILIHYPESQKVLARKGRKLMKAKGKTAPVKDEGEKKKGLAMFGQKPPTPKMLRAFGGFGKGGLLEKLRVCDDLMSGIMVQTHICNLVCVWQWI</sequence>
<dbReference type="InterPro" id="IPR005821">
    <property type="entry name" value="Ion_trans_dom"/>
</dbReference>
<evidence type="ECO:0000256" key="16">
    <source>
        <dbReference type="SAM" id="SignalP"/>
    </source>
</evidence>
<dbReference type="GO" id="GO:0017071">
    <property type="term" value="C:intracellular cyclic nucleotide activated cation channel complex"/>
    <property type="evidence" value="ECO:0007669"/>
    <property type="project" value="TreeGrafter"/>
</dbReference>
<protein>
    <submittedName>
        <fullName evidence="18">Cyclic nucleotide gated channel subunit beta 3, tandem duplicate 2</fullName>
    </submittedName>
</protein>
<evidence type="ECO:0000256" key="2">
    <source>
        <dbReference type="ARBA" id="ARBA00022448"/>
    </source>
</evidence>
<dbReference type="Gene3D" id="2.60.120.10">
    <property type="entry name" value="Jelly Rolls"/>
    <property type="match status" value="1"/>
</dbReference>
<comment type="catalytic activity">
    <reaction evidence="14">
        <text>K(+)(in) = K(+)(out)</text>
        <dbReference type="Rhea" id="RHEA:29463"/>
        <dbReference type="ChEBI" id="CHEBI:29103"/>
    </reaction>
</comment>
<evidence type="ECO:0000256" key="3">
    <source>
        <dbReference type="ARBA" id="ARBA00022535"/>
    </source>
</evidence>
<evidence type="ECO:0000256" key="12">
    <source>
        <dbReference type="ARBA" id="ARBA00023303"/>
    </source>
</evidence>
<keyword evidence="16" id="KW-0732">Signal</keyword>
<feature type="signal peptide" evidence="16">
    <location>
        <begin position="1"/>
        <end position="17"/>
    </location>
</feature>
<dbReference type="CDD" id="cd00038">
    <property type="entry name" value="CAP_ED"/>
    <property type="match status" value="1"/>
</dbReference>
<keyword evidence="3" id="KW-0140">cGMP</keyword>
<proteinExistence type="predicted"/>